<proteinExistence type="predicted"/>
<protein>
    <recommendedName>
        <fullName evidence="4">General secretion pathway GspH domain-containing protein</fullName>
    </recommendedName>
</protein>
<accession>A0A0S7WLF9</accession>
<sequence length="156" mass="17241">MRRSNEEGFTVVQLLASLVIVAIMSAIATPWFISHQRSVQFSSALMNFKSLIQRTKALAGIEGTTFRIDVTDSVTAVVSRHSPPPENNYVLSGDTLRFPPRVRFDAPAVGEVFYLFPDGRANFTGGTLTIMMTENSQNTRVRRLALLPAIGEVVLR</sequence>
<dbReference type="InterPro" id="IPR045584">
    <property type="entry name" value="Pilin-like"/>
</dbReference>
<comment type="caution">
    <text evidence="2">The sequence shown here is derived from an EMBL/GenBank/DDBJ whole genome shotgun (WGS) entry which is preliminary data.</text>
</comment>
<dbReference type="Proteomes" id="UP000051124">
    <property type="component" value="Unassembled WGS sequence"/>
</dbReference>
<keyword evidence="1" id="KW-0472">Membrane</keyword>
<reference evidence="2 3" key="1">
    <citation type="journal article" date="2015" name="Microbiome">
        <title>Genomic resolution of linkages in carbon, nitrogen, and sulfur cycling among widespread estuary sediment bacteria.</title>
        <authorList>
            <person name="Baker B.J."/>
            <person name="Lazar C.S."/>
            <person name="Teske A.P."/>
            <person name="Dick G.J."/>
        </authorList>
    </citation>
    <scope>NUCLEOTIDE SEQUENCE [LARGE SCALE GENOMIC DNA]</scope>
    <source>
        <strain evidence="2">DG_26</strain>
    </source>
</reference>
<keyword evidence="1" id="KW-1133">Transmembrane helix</keyword>
<name>A0A0S7WLF9_UNCT6</name>
<evidence type="ECO:0008006" key="4">
    <source>
        <dbReference type="Google" id="ProtNLM"/>
    </source>
</evidence>
<evidence type="ECO:0000256" key="1">
    <source>
        <dbReference type="SAM" id="Phobius"/>
    </source>
</evidence>
<gene>
    <name evidence="2" type="ORF">AMJ40_01205</name>
</gene>
<dbReference type="AlphaFoldDB" id="A0A0S7WLF9"/>
<keyword evidence="1" id="KW-0812">Transmembrane</keyword>
<dbReference type="EMBL" id="LIZT01000008">
    <property type="protein sequence ID" value="KPJ50996.1"/>
    <property type="molecule type" value="Genomic_DNA"/>
</dbReference>
<dbReference type="SUPFAM" id="SSF54523">
    <property type="entry name" value="Pili subunits"/>
    <property type="match status" value="1"/>
</dbReference>
<organism evidence="2 3">
    <name type="scientific">candidate division TA06 bacterium DG_26</name>
    <dbReference type="NCBI Taxonomy" id="1703771"/>
    <lineage>
        <taxon>Bacteria</taxon>
        <taxon>Bacteria division TA06</taxon>
    </lineage>
</organism>
<evidence type="ECO:0000313" key="3">
    <source>
        <dbReference type="Proteomes" id="UP000051124"/>
    </source>
</evidence>
<feature type="transmembrane region" description="Helical" evidence="1">
    <location>
        <begin position="12"/>
        <end position="33"/>
    </location>
</feature>
<evidence type="ECO:0000313" key="2">
    <source>
        <dbReference type="EMBL" id="KPJ50996.1"/>
    </source>
</evidence>